<sequence length="427" mass="47421">MKIAHDDLNRLKSDADTEYLRYSKMDLRIDMARGIPSPQQIDLSMALLDVPLGNDYLSEDGTDSRNYGGQQGLLEARRLFSTLVGVPEDQIVVGGNSSLALMYECLAQAWRYGTPDSPRAWSQEPGGISFICVVPGYDRHFAMCEDFGIRMISVPMLDDGPDMELVKRLVVSDSSIKGIWCVPKYSNPTSTTYSKAVVETLASMPAAARDFRIFWDNAYVVHPLVEVDDSLENIYTQAVRHGHSNRPLIFASTSKMTLPGAGIAELAGSKDNTAWWLKAAALRSVGPDKVNQLRQVRFLRSPEKIKELMEQHRQLLLPKFERVHEVFNRRLGTFGVAQWTRPRGGYFVSLEVLPGTAKRVVELAAQAGVKFATPGSCFPYGIDERDYQLRIAPSYPDILQLTTALEVISVCVAKAAFDHLSAVASVE</sequence>
<dbReference type="Pfam" id="PF12897">
    <property type="entry name" value="Asp_aminotransf"/>
    <property type="match status" value="1"/>
</dbReference>
<keyword evidence="2" id="KW-1185">Reference proteome</keyword>
<dbReference type="InterPro" id="IPR015421">
    <property type="entry name" value="PyrdxlP-dep_Trfase_major"/>
</dbReference>
<dbReference type="InterPro" id="IPR024551">
    <property type="entry name" value="AspAT_Ic"/>
</dbReference>
<dbReference type="Gene3D" id="3.90.1150.10">
    <property type="entry name" value="Aspartate Aminotransferase, domain 1"/>
    <property type="match status" value="1"/>
</dbReference>
<keyword evidence="1" id="KW-0238">DNA-binding</keyword>
<dbReference type="SUPFAM" id="SSF53383">
    <property type="entry name" value="PLP-dependent transferases"/>
    <property type="match status" value="1"/>
</dbReference>
<dbReference type="Proteomes" id="UP000182085">
    <property type="component" value="Chromosome I"/>
</dbReference>
<organism evidence="1 2">
    <name type="scientific">Pseudomonas rhodesiae</name>
    <dbReference type="NCBI Taxonomy" id="76760"/>
    <lineage>
        <taxon>Bacteria</taxon>
        <taxon>Pseudomonadati</taxon>
        <taxon>Pseudomonadota</taxon>
        <taxon>Gammaproteobacteria</taxon>
        <taxon>Pseudomonadales</taxon>
        <taxon>Pseudomonadaceae</taxon>
        <taxon>Pseudomonas</taxon>
    </lineage>
</organism>
<dbReference type="RefSeq" id="WP_034138539.1">
    <property type="nucleotide sequence ID" value="NZ_BAAAEG010000001.1"/>
</dbReference>
<accession>A0AAE8HAZ6</accession>
<gene>
    <name evidence="1" type="ORF">SAMN04490209_1731</name>
</gene>
<dbReference type="InterPro" id="IPR015424">
    <property type="entry name" value="PyrdxlP-dep_Trfase"/>
</dbReference>
<dbReference type="EMBL" id="LT629801">
    <property type="protein sequence ID" value="SDV00449.1"/>
    <property type="molecule type" value="Genomic_DNA"/>
</dbReference>
<dbReference type="GO" id="GO:0003677">
    <property type="term" value="F:DNA binding"/>
    <property type="evidence" value="ECO:0007669"/>
    <property type="project" value="UniProtKB-KW"/>
</dbReference>
<evidence type="ECO:0000313" key="2">
    <source>
        <dbReference type="Proteomes" id="UP000182085"/>
    </source>
</evidence>
<dbReference type="AlphaFoldDB" id="A0AAE8HAZ6"/>
<dbReference type="PANTHER" id="PTHR43799">
    <property type="entry name" value="AMINOTRANSFERASE, PUTATIVE-RELATED"/>
    <property type="match status" value="1"/>
</dbReference>
<proteinExistence type="predicted"/>
<protein>
    <submittedName>
        <fullName evidence="1">DNA-binding transcriptional regulator, MocR family, contains an aminotransferase domain</fullName>
    </submittedName>
</protein>
<dbReference type="GO" id="GO:0004069">
    <property type="term" value="F:L-aspartate:2-oxoglutarate aminotransferase activity"/>
    <property type="evidence" value="ECO:0007669"/>
    <property type="project" value="InterPro"/>
</dbReference>
<reference evidence="1 2" key="1">
    <citation type="submission" date="2016-10" db="EMBL/GenBank/DDBJ databases">
        <authorList>
            <person name="Varghese N."/>
            <person name="Submissions S."/>
        </authorList>
    </citation>
    <scope>NUCLEOTIDE SEQUENCE [LARGE SCALE GENOMIC DNA]</scope>
    <source>
        <strain evidence="1 2">BS2777</strain>
    </source>
</reference>
<name>A0AAE8HAZ6_9PSED</name>
<dbReference type="CDD" id="cd00609">
    <property type="entry name" value="AAT_like"/>
    <property type="match status" value="1"/>
</dbReference>
<keyword evidence="1" id="KW-0808">Transferase</keyword>
<dbReference type="Gene3D" id="3.40.640.10">
    <property type="entry name" value="Type I PLP-dependent aspartate aminotransferase-like (Major domain)"/>
    <property type="match status" value="1"/>
</dbReference>
<evidence type="ECO:0000313" key="1">
    <source>
        <dbReference type="EMBL" id="SDV00449.1"/>
    </source>
</evidence>
<dbReference type="PANTHER" id="PTHR43799:SF1">
    <property type="entry name" value="ASPARTATE AMINOTRANSFERASE"/>
    <property type="match status" value="1"/>
</dbReference>
<keyword evidence="1" id="KW-0032">Aminotransferase</keyword>
<dbReference type="InterPro" id="IPR015422">
    <property type="entry name" value="PyrdxlP-dep_Trfase_small"/>
</dbReference>